<feature type="region of interest" description="Disordered" evidence="3">
    <location>
        <begin position="42"/>
        <end position="145"/>
    </location>
</feature>
<dbReference type="EMBL" id="AFNH02000296">
    <property type="protein sequence ID" value="EZG78288.1"/>
    <property type="molecule type" value="Genomic_DNA"/>
</dbReference>
<comment type="subcellular location">
    <subcellularLocation>
        <location evidence="1">Nucleus</location>
    </subcellularLocation>
</comment>
<dbReference type="InterPro" id="IPR051219">
    <property type="entry name" value="Heterochromatin_chromo-domain"/>
</dbReference>
<dbReference type="PROSITE" id="PS50013">
    <property type="entry name" value="CHROMO_2"/>
    <property type="match status" value="1"/>
</dbReference>
<feature type="domain" description="Chromo" evidence="4">
    <location>
        <begin position="19"/>
        <end position="77"/>
    </location>
</feature>
<dbReference type="GeneID" id="22911479"/>
<feature type="compositionally biased region" description="Basic and acidic residues" evidence="3">
    <location>
        <begin position="57"/>
        <end position="68"/>
    </location>
</feature>
<feature type="compositionally biased region" description="Low complexity" evidence="3">
    <location>
        <begin position="81"/>
        <end position="90"/>
    </location>
</feature>
<dbReference type="InterPro" id="IPR016197">
    <property type="entry name" value="Chromo-like_dom_sf"/>
</dbReference>
<dbReference type="InterPro" id="IPR023780">
    <property type="entry name" value="Chromo_domain"/>
</dbReference>
<protein>
    <submittedName>
        <fullName evidence="5">Chromo domain protein</fullName>
    </submittedName>
</protein>
<dbReference type="VEuPathDB" id="CryptoDB:GNI_038470"/>
<keyword evidence="2" id="KW-0539">Nucleus</keyword>
<dbReference type="PANTHER" id="PTHR22812">
    <property type="entry name" value="CHROMOBOX PROTEIN"/>
    <property type="match status" value="1"/>
</dbReference>
<accession>A0A023BAG2</accession>
<keyword evidence="6" id="KW-1185">Reference proteome</keyword>
<comment type="caution">
    <text evidence="5">The sequence shown here is derived from an EMBL/GenBank/DDBJ whole genome shotgun (WGS) entry which is preliminary data.</text>
</comment>
<evidence type="ECO:0000259" key="4">
    <source>
        <dbReference type="PROSITE" id="PS50013"/>
    </source>
</evidence>
<dbReference type="OrthoDB" id="354663at2759"/>
<dbReference type="RefSeq" id="XP_011129357.1">
    <property type="nucleotide sequence ID" value="XM_011131055.1"/>
</dbReference>
<dbReference type="SUPFAM" id="SSF54160">
    <property type="entry name" value="Chromo domain-like"/>
    <property type="match status" value="1"/>
</dbReference>
<gene>
    <name evidence="5" type="ORF">GNI_038470</name>
</gene>
<sequence>MAGKRSKAPAPVEVEEDVYDIEQIVDYTEDPKPLWRIRWKGYSASDDTWEPAENIITDDKNIHTEMQKHQAQYRKKKSKGKSSAAPPSRKSAAKETAKPSPRHVTKSPAKATRQVTRDSPPVKSRAVAPPAAAERSSQKNTPGDYEAIVMFDDGNRIRMPAKEARQKYPDELFDYLLHRVRFMNVDYVRKISTDHYSES</sequence>
<dbReference type="AlphaFoldDB" id="A0A023BAG2"/>
<evidence type="ECO:0000313" key="6">
    <source>
        <dbReference type="Proteomes" id="UP000019763"/>
    </source>
</evidence>
<evidence type="ECO:0000256" key="1">
    <source>
        <dbReference type="ARBA" id="ARBA00004123"/>
    </source>
</evidence>
<name>A0A023BAG2_GRENI</name>
<reference evidence="5" key="1">
    <citation type="submission" date="2013-12" db="EMBL/GenBank/DDBJ databases">
        <authorList>
            <person name="Omoto C.K."/>
            <person name="Sibley D."/>
            <person name="Venepally P."/>
            <person name="Hadjithomas M."/>
            <person name="Karamycheva S."/>
            <person name="Brunk B."/>
            <person name="Roos D."/>
            <person name="Caler E."/>
            <person name="Lorenzi H."/>
        </authorList>
    </citation>
    <scope>NUCLEOTIDE SEQUENCE</scope>
</reference>
<dbReference type="GO" id="GO:0005634">
    <property type="term" value="C:nucleus"/>
    <property type="evidence" value="ECO:0007669"/>
    <property type="project" value="UniProtKB-SubCell"/>
</dbReference>
<dbReference type="Gene3D" id="2.40.50.40">
    <property type="match status" value="2"/>
</dbReference>
<proteinExistence type="predicted"/>
<dbReference type="Pfam" id="PF00385">
    <property type="entry name" value="Chromo"/>
    <property type="match status" value="1"/>
</dbReference>
<evidence type="ECO:0000313" key="5">
    <source>
        <dbReference type="EMBL" id="EZG78288.1"/>
    </source>
</evidence>
<organism evidence="5 6">
    <name type="scientific">Gregarina niphandrodes</name>
    <name type="common">Septate eugregarine</name>
    <dbReference type="NCBI Taxonomy" id="110365"/>
    <lineage>
        <taxon>Eukaryota</taxon>
        <taxon>Sar</taxon>
        <taxon>Alveolata</taxon>
        <taxon>Apicomplexa</taxon>
        <taxon>Conoidasida</taxon>
        <taxon>Gregarinasina</taxon>
        <taxon>Eugregarinorida</taxon>
        <taxon>Gregarinidae</taxon>
        <taxon>Gregarina</taxon>
    </lineage>
</organism>
<evidence type="ECO:0000256" key="3">
    <source>
        <dbReference type="SAM" id="MobiDB-lite"/>
    </source>
</evidence>
<dbReference type="SMART" id="SM00298">
    <property type="entry name" value="CHROMO"/>
    <property type="match status" value="1"/>
</dbReference>
<evidence type="ECO:0000256" key="2">
    <source>
        <dbReference type="ARBA" id="ARBA00023242"/>
    </source>
</evidence>
<feature type="compositionally biased region" description="Basic residues" evidence="3">
    <location>
        <begin position="71"/>
        <end position="80"/>
    </location>
</feature>
<dbReference type="Proteomes" id="UP000019763">
    <property type="component" value="Unassembled WGS sequence"/>
</dbReference>
<dbReference type="InterPro" id="IPR000953">
    <property type="entry name" value="Chromo/chromo_shadow_dom"/>
</dbReference>